<protein>
    <recommendedName>
        <fullName evidence="4">SHSP domain-containing protein</fullName>
    </recommendedName>
</protein>
<evidence type="ECO:0000313" key="3">
    <source>
        <dbReference type="EMBL" id="CAD8831684.1"/>
    </source>
</evidence>
<dbReference type="CDD" id="cd00298">
    <property type="entry name" value="ACD_sHsps_p23-like"/>
    <property type="match status" value="1"/>
</dbReference>
<sequence>MEVLADLKAPPPLGPADVLLSVRFVCRDGRTGLNTWEFTMWGNVDLVATVSRSSKAMPWEETHRGCRARVEGVWPYPENWVHQVFATAGTEYEVVARREDRDAAQPSGRYVLAPMATVVPEAEGAQLLPGSFGLPPRLAVLQASVGSGSVEWVAPTELEVHVVEEAPWLFAGIFEVTRKGLARVLSVIAASGYRLAVATPEGRYTFVAPAEPELRPKSSDWDMDIESLPRLLDRRRTGDAARKRGGAGSGTEDPACSTSEGSSVSHETFQSEKVRTDLCRDSSSTALSGRSTKSERLCPKAEDTSRAENTNEVLTLRAEVLRLMSTKAACDRESERAVAERDEFRELVRAQGSQKEKVVDTQDSTATLIARIRELERALREAEAERVRHAEARRQADEAHAEESTRLRALVAQLEEQVSTMPPWPAVRTRDMCNAVEASRHILIDCPGVNEDDIDISGLPNGVRVRIERSEAGTLQTMDREFHYDYRKDGCFELRMDECALERGVLELVLRRTPPQRMKLRRSEKHVQKFTTGGCTGGSPTAFSGAILVNPTFDGFDAKPRGMSTRPEVFMLTPARTADCSVASEIESHQWFQVGELGSSAKCGAWNDLVPPTKSNHGSVLS</sequence>
<feature type="region of interest" description="Disordered" evidence="2">
    <location>
        <begin position="232"/>
        <end position="309"/>
    </location>
</feature>
<feature type="compositionally biased region" description="Polar residues" evidence="2">
    <location>
        <begin position="281"/>
        <end position="291"/>
    </location>
</feature>
<dbReference type="EMBL" id="HBFQ01008597">
    <property type="protein sequence ID" value="CAD8831684.1"/>
    <property type="molecule type" value="Transcribed_RNA"/>
</dbReference>
<feature type="compositionally biased region" description="Basic and acidic residues" evidence="2">
    <location>
        <begin position="269"/>
        <end position="280"/>
    </location>
</feature>
<keyword evidence="1" id="KW-0175">Coiled coil</keyword>
<accession>A0A7S0ZSZ1</accession>
<reference evidence="3" key="1">
    <citation type="submission" date="2021-01" db="EMBL/GenBank/DDBJ databases">
        <authorList>
            <person name="Corre E."/>
            <person name="Pelletier E."/>
            <person name="Niang G."/>
            <person name="Scheremetjew M."/>
            <person name="Finn R."/>
            <person name="Kale V."/>
            <person name="Holt S."/>
            <person name="Cochrane G."/>
            <person name="Meng A."/>
            <person name="Brown T."/>
            <person name="Cohen L."/>
        </authorList>
    </citation>
    <scope>NUCLEOTIDE SEQUENCE</scope>
</reference>
<gene>
    <name evidence="3" type="ORF">NSCI0253_LOCUS6031</name>
</gene>
<organism evidence="3">
    <name type="scientific">Noctiluca scintillans</name>
    <name type="common">Sea sparkle</name>
    <name type="synonym">Red tide dinoflagellate</name>
    <dbReference type="NCBI Taxonomy" id="2966"/>
    <lineage>
        <taxon>Eukaryota</taxon>
        <taxon>Sar</taxon>
        <taxon>Alveolata</taxon>
        <taxon>Dinophyceae</taxon>
        <taxon>Noctilucales</taxon>
        <taxon>Noctilucaceae</taxon>
        <taxon>Noctiluca</taxon>
    </lineage>
</organism>
<feature type="compositionally biased region" description="Polar residues" evidence="2">
    <location>
        <begin position="256"/>
        <end position="268"/>
    </location>
</feature>
<evidence type="ECO:0000256" key="2">
    <source>
        <dbReference type="SAM" id="MobiDB-lite"/>
    </source>
</evidence>
<evidence type="ECO:0008006" key="4">
    <source>
        <dbReference type="Google" id="ProtNLM"/>
    </source>
</evidence>
<feature type="compositionally biased region" description="Basic and acidic residues" evidence="2">
    <location>
        <begin position="292"/>
        <end position="306"/>
    </location>
</feature>
<dbReference type="AlphaFoldDB" id="A0A7S0ZSZ1"/>
<name>A0A7S0ZSZ1_NOCSC</name>
<proteinExistence type="predicted"/>
<evidence type="ECO:0000256" key="1">
    <source>
        <dbReference type="SAM" id="Coils"/>
    </source>
</evidence>
<feature type="compositionally biased region" description="Basic and acidic residues" evidence="2">
    <location>
        <begin position="232"/>
        <end position="242"/>
    </location>
</feature>
<feature type="coiled-coil region" evidence="1">
    <location>
        <begin position="365"/>
        <end position="402"/>
    </location>
</feature>